<dbReference type="STRING" id="699218.HMPREF0889_0309"/>
<evidence type="ECO:0000313" key="1">
    <source>
        <dbReference type="EMBL" id="EFD93912.1"/>
    </source>
</evidence>
<dbReference type="InterPro" id="IPR007499">
    <property type="entry name" value="ERF_bacteria_virus"/>
</dbReference>
<evidence type="ECO:0000313" key="2">
    <source>
        <dbReference type="Proteomes" id="UP000003242"/>
    </source>
</evidence>
<proteinExistence type="predicted"/>
<dbReference type="RefSeq" id="WP_009369846.1">
    <property type="nucleotide sequence ID" value="NZ_ADGP01000020.1"/>
</dbReference>
<protein>
    <submittedName>
        <fullName evidence="1">Erf family protein</fullName>
    </submittedName>
</protein>
<name>D3LVI5_9FIRM</name>
<dbReference type="eggNOG" id="ENOG5032SQ7">
    <property type="taxonomic scope" value="Bacteria"/>
</dbReference>
<dbReference type="AlphaFoldDB" id="D3LVI5"/>
<accession>D3LVI5</accession>
<reference evidence="2" key="1">
    <citation type="submission" date="2009-12" db="EMBL/GenBank/DDBJ databases">
        <title>Sequence of Clostridiales genomosp. BVAB3 str. UPII9-5.</title>
        <authorList>
            <person name="Madupu R."/>
            <person name="Durkin A.S."/>
            <person name="Torralba M."/>
            <person name="Methe B."/>
            <person name="Sutton G.G."/>
            <person name="Strausberg R.L."/>
            <person name="Nelson K.E."/>
        </authorList>
    </citation>
    <scope>NUCLEOTIDE SEQUENCE [LARGE SCALE GENOMIC DNA]</scope>
    <source>
        <strain evidence="2">28L</strain>
    </source>
</reference>
<gene>
    <name evidence="1" type="ORF">HMPREF0889_0309</name>
</gene>
<sequence length="219" mass="24897">MAEEKKVTIDNEKQTVNKEIASFKERVLDLQTRLNCPKNRPNDYGGFNYRSCEDILMAVKPLLKELEIILTVEDSLEITEKENYIKATATLLDVHSAQCLKTIAYARETNEKKKMDAAQLTGSASSYARKYALNGLLCIDDNQDPDAFSNEKEKSYSFNQVATSETKQDILKKLMAKATTLDTQNKVSILIDEMFNKKAFAELTLPEARQLLAEVQKWQ</sequence>
<dbReference type="EMBL" id="ADGP01000020">
    <property type="protein sequence ID" value="EFD93912.1"/>
    <property type="molecule type" value="Genomic_DNA"/>
</dbReference>
<dbReference type="Proteomes" id="UP000003242">
    <property type="component" value="Unassembled WGS sequence"/>
</dbReference>
<organism evidence="1 2">
    <name type="scientific">Megasphaera lornae</name>
    <dbReference type="NCBI Taxonomy" id="1000568"/>
    <lineage>
        <taxon>Bacteria</taxon>
        <taxon>Bacillati</taxon>
        <taxon>Bacillota</taxon>
        <taxon>Negativicutes</taxon>
        <taxon>Veillonellales</taxon>
        <taxon>Veillonellaceae</taxon>
        <taxon>Megasphaera</taxon>
    </lineage>
</organism>
<comment type="caution">
    <text evidence="1">The sequence shown here is derived from an EMBL/GenBank/DDBJ whole genome shotgun (WGS) entry which is preliminary data.</text>
</comment>
<dbReference type="Pfam" id="PF04404">
    <property type="entry name" value="ERF"/>
    <property type="match status" value="1"/>
</dbReference>
<dbReference type="OrthoDB" id="1625426at2"/>